<gene>
    <name evidence="2" type="ORF">FC093_21980</name>
</gene>
<feature type="domain" description="Cyclic nucleotide-binding" evidence="1">
    <location>
        <begin position="30"/>
        <end position="114"/>
    </location>
</feature>
<evidence type="ECO:0000259" key="1">
    <source>
        <dbReference type="Pfam" id="PF00027"/>
    </source>
</evidence>
<dbReference type="SUPFAM" id="SSF51206">
    <property type="entry name" value="cAMP-binding domain-like"/>
    <property type="match status" value="1"/>
</dbReference>
<dbReference type="InterPro" id="IPR014710">
    <property type="entry name" value="RmlC-like_jellyroll"/>
</dbReference>
<dbReference type="Gene3D" id="2.60.120.10">
    <property type="entry name" value="Jelly Rolls"/>
    <property type="match status" value="1"/>
</dbReference>
<comment type="caution">
    <text evidence="2">The sequence shown here is derived from an EMBL/GenBank/DDBJ whole genome shotgun (WGS) entry which is preliminary data.</text>
</comment>
<dbReference type="RefSeq" id="WP_137263976.1">
    <property type="nucleotide sequence ID" value="NZ_SZQL01000029.1"/>
</dbReference>
<reference evidence="2 3" key="1">
    <citation type="submission" date="2019-05" db="EMBL/GenBank/DDBJ databases">
        <title>Panacibacter sp. strain 17mud1-8 Genome sequencing and assembly.</title>
        <authorList>
            <person name="Chhetri G."/>
        </authorList>
    </citation>
    <scope>NUCLEOTIDE SEQUENCE [LARGE SCALE GENOMIC DNA]</scope>
    <source>
        <strain evidence="2 3">17mud1-8</strain>
    </source>
</reference>
<keyword evidence="3" id="KW-1185">Reference proteome</keyword>
<dbReference type="InterPro" id="IPR018490">
    <property type="entry name" value="cNMP-bd_dom_sf"/>
</dbReference>
<proteinExistence type="predicted"/>
<name>A0A4U3KR20_9BACT</name>
<dbReference type="Proteomes" id="UP000305848">
    <property type="component" value="Unassembled WGS sequence"/>
</dbReference>
<dbReference type="EMBL" id="SZQL01000029">
    <property type="protein sequence ID" value="TKK64720.1"/>
    <property type="molecule type" value="Genomic_DNA"/>
</dbReference>
<dbReference type="InterPro" id="IPR000595">
    <property type="entry name" value="cNMP-bd_dom"/>
</dbReference>
<dbReference type="OrthoDB" id="680421at2"/>
<evidence type="ECO:0000313" key="3">
    <source>
        <dbReference type="Proteomes" id="UP000305848"/>
    </source>
</evidence>
<evidence type="ECO:0000313" key="2">
    <source>
        <dbReference type="EMBL" id="TKK64720.1"/>
    </source>
</evidence>
<dbReference type="AlphaFoldDB" id="A0A4U3KR20"/>
<organism evidence="2 3">
    <name type="scientific">Ilyomonas limi</name>
    <dbReference type="NCBI Taxonomy" id="2575867"/>
    <lineage>
        <taxon>Bacteria</taxon>
        <taxon>Pseudomonadati</taxon>
        <taxon>Bacteroidota</taxon>
        <taxon>Chitinophagia</taxon>
        <taxon>Chitinophagales</taxon>
        <taxon>Chitinophagaceae</taxon>
        <taxon>Ilyomonas</taxon>
    </lineage>
</organism>
<dbReference type="CDD" id="cd00038">
    <property type="entry name" value="CAP_ED"/>
    <property type="match status" value="1"/>
</dbReference>
<accession>A0A4U3KR20</accession>
<protein>
    <submittedName>
        <fullName evidence="2">Crp/Fnr family transcriptional regulator</fullName>
    </submittedName>
</protein>
<dbReference type="Pfam" id="PF00027">
    <property type="entry name" value="cNMP_binding"/>
    <property type="match status" value="1"/>
</dbReference>
<sequence length="189" mass="22239">MENLLQLLNSIAPLSSALQSHLQSILKRNTFRKRSYLLQAGQVSNCIHFLESGLVRCFYDKEAQEICIWFMQAGNVIISVESFLCQVKSYQYIQALEDCITWSVTYQELQDIYNKFPEFNLHRAVLLERYYVESEKRQRILSLNSAAERYMQFMEIQPEIMLRLPAKYIASYLNIAEAYFSRIRGKYTG</sequence>